<accession>A0A6J6G7P3</accession>
<gene>
    <name evidence="9" type="ORF">UFOPK1820_00499</name>
    <name evidence="10" type="ORF">UFOPK4422_00647</name>
</gene>
<dbReference type="InterPro" id="IPR009100">
    <property type="entry name" value="AcylCoA_DH/oxidase_NM_dom_sf"/>
</dbReference>
<dbReference type="Gene3D" id="2.40.110.10">
    <property type="entry name" value="Butyryl-CoA Dehydrogenase, subunit A, domain 2"/>
    <property type="match status" value="1"/>
</dbReference>
<evidence type="ECO:0000256" key="1">
    <source>
        <dbReference type="ARBA" id="ARBA00001974"/>
    </source>
</evidence>
<feature type="domain" description="Acyl-CoA oxidase/dehydrogenase middle" evidence="7">
    <location>
        <begin position="121"/>
        <end position="215"/>
    </location>
</feature>
<dbReference type="Pfam" id="PF00441">
    <property type="entry name" value="Acyl-CoA_dh_1"/>
    <property type="match status" value="1"/>
</dbReference>
<dbReference type="InterPro" id="IPR037069">
    <property type="entry name" value="AcylCoA_DH/ox_N_sf"/>
</dbReference>
<dbReference type="InterPro" id="IPR006091">
    <property type="entry name" value="Acyl-CoA_Oxase/DH_mid-dom"/>
</dbReference>
<dbReference type="GO" id="GO:0016627">
    <property type="term" value="F:oxidoreductase activity, acting on the CH-CH group of donors"/>
    <property type="evidence" value="ECO:0007669"/>
    <property type="project" value="InterPro"/>
</dbReference>
<dbReference type="AlphaFoldDB" id="A0A6J6G7P3"/>
<dbReference type="SUPFAM" id="SSF47203">
    <property type="entry name" value="Acyl-CoA dehydrogenase C-terminal domain-like"/>
    <property type="match status" value="1"/>
</dbReference>
<feature type="domain" description="Acyl-CoA dehydrogenase/oxidase N-terminal" evidence="8">
    <location>
        <begin position="43"/>
        <end position="111"/>
    </location>
</feature>
<dbReference type="FunFam" id="2.40.110.10:FF:000011">
    <property type="entry name" value="Acyl-CoA dehydrogenase FadE34"/>
    <property type="match status" value="1"/>
</dbReference>
<sequence>MITVDEFGAQAKQWLAENKHLAPRDYGAICPPDMVQAGLSWQRHLFAHGKAGIHWPVEVGGQGLTAAHQGQWLYECALAGVPGVFNMVGLVLAGGSIQKFGTPEQQGLHLNATLRADHVWCQLFSEPGAGSDLGSLSTKAERDGDRFIINGQKVWCSGGRYSNWGILMARTNQDAPKHEGISFFLLDMSLPGIDIRPLKQMTGESEFDEVFFTDVEMPAEALLGPLHGGWGVGMAVLTSERGHIGTSVISLERRLDSISRLAEGRQLSATEKQKLAKLLSQGMAYKAMAQRQGPVASTAASLMKLGITEMMFETSMLRADISGMDSLLDGPDAFGVLSAPGGRIAGGTSQVQRNIIGERLLGLPREPSIKKPETLPPSKES</sequence>
<dbReference type="InterPro" id="IPR052161">
    <property type="entry name" value="Mycobact_Acyl-CoA_DH"/>
</dbReference>
<evidence type="ECO:0000256" key="5">
    <source>
        <dbReference type="ARBA" id="ARBA00023002"/>
    </source>
</evidence>
<dbReference type="InterPro" id="IPR046373">
    <property type="entry name" value="Acyl-CoA_Oxase/DH_mid-dom_sf"/>
</dbReference>
<dbReference type="EMBL" id="CAFBRX010000052">
    <property type="protein sequence ID" value="CAB5120349.1"/>
    <property type="molecule type" value="Genomic_DNA"/>
</dbReference>
<dbReference type="GO" id="GO:0050660">
    <property type="term" value="F:flavin adenine dinucleotide binding"/>
    <property type="evidence" value="ECO:0007669"/>
    <property type="project" value="InterPro"/>
</dbReference>
<dbReference type="GO" id="GO:0005886">
    <property type="term" value="C:plasma membrane"/>
    <property type="evidence" value="ECO:0007669"/>
    <property type="project" value="TreeGrafter"/>
</dbReference>
<dbReference type="SUPFAM" id="SSF56645">
    <property type="entry name" value="Acyl-CoA dehydrogenase NM domain-like"/>
    <property type="match status" value="1"/>
</dbReference>
<reference evidence="9" key="1">
    <citation type="submission" date="2020-05" db="EMBL/GenBank/DDBJ databases">
        <authorList>
            <person name="Chiriac C."/>
            <person name="Salcher M."/>
            <person name="Ghai R."/>
            <person name="Kavagutti S V."/>
        </authorList>
    </citation>
    <scope>NUCLEOTIDE SEQUENCE</scope>
</reference>
<evidence type="ECO:0000259" key="8">
    <source>
        <dbReference type="Pfam" id="PF02771"/>
    </source>
</evidence>
<proteinExistence type="inferred from homology"/>
<dbReference type="InterPro" id="IPR036250">
    <property type="entry name" value="AcylCo_DH-like_C"/>
</dbReference>
<evidence type="ECO:0000256" key="2">
    <source>
        <dbReference type="ARBA" id="ARBA00009347"/>
    </source>
</evidence>
<dbReference type="Gene3D" id="1.20.140.10">
    <property type="entry name" value="Butyryl-CoA Dehydrogenase, subunit A, domain 3"/>
    <property type="match status" value="1"/>
</dbReference>
<evidence type="ECO:0000256" key="3">
    <source>
        <dbReference type="ARBA" id="ARBA00022630"/>
    </source>
</evidence>
<dbReference type="InterPro" id="IPR013786">
    <property type="entry name" value="AcylCoA_DH/ox_N"/>
</dbReference>
<evidence type="ECO:0000313" key="10">
    <source>
        <dbReference type="EMBL" id="CAB5120349.1"/>
    </source>
</evidence>
<evidence type="ECO:0000313" key="9">
    <source>
        <dbReference type="EMBL" id="CAB4597286.1"/>
    </source>
</evidence>
<name>A0A6J6G7P3_9ZZZZ</name>
<dbReference type="PANTHER" id="PTHR43292">
    <property type="entry name" value="ACYL-COA DEHYDROGENASE"/>
    <property type="match status" value="1"/>
</dbReference>
<dbReference type="Gene3D" id="1.10.540.10">
    <property type="entry name" value="Acyl-CoA dehydrogenase/oxidase, N-terminal domain"/>
    <property type="match status" value="1"/>
</dbReference>
<evidence type="ECO:0000256" key="4">
    <source>
        <dbReference type="ARBA" id="ARBA00022827"/>
    </source>
</evidence>
<organism evidence="9">
    <name type="scientific">freshwater metagenome</name>
    <dbReference type="NCBI Taxonomy" id="449393"/>
    <lineage>
        <taxon>unclassified sequences</taxon>
        <taxon>metagenomes</taxon>
        <taxon>ecological metagenomes</taxon>
    </lineage>
</organism>
<comment type="cofactor">
    <cofactor evidence="1">
        <name>FAD</name>
        <dbReference type="ChEBI" id="CHEBI:57692"/>
    </cofactor>
</comment>
<comment type="similarity">
    <text evidence="2">Belongs to the acyl-CoA dehydrogenase family.</text>
</comment>
<keyword evidence="3" id="KW-0285">Flavoprotein</keyword>
<dbReference type="Pfam" id="PF02770">
    <property type="entry name" value="Acyl-CoA_dh_M"/>
    <property type="match status" value="1"/>
</dbReference>
<protein>
    <submittedName>
        <fullName evidence="9">Unannotated protein</fullName>
    </submittedName>
</protein>
<evidence type="ECO:0000259" key="6">
    <source>
        <dbReference type="Pfam" id="PF00441"/>
    </source>
</evidence>
<dbReference type="PANTHER" id="PTHR43292:SF4">
    <property type="entry name" value="ACYL-COA DEHYDROGENASE FADE34"/>
    <property type="match status" value="1"/>
</dbReference>
<feature type="domain" description="Acyl-CoA dehydrogenase/oxidase C-terminal" evidence="6">
    <location>
        <begin position="228"/>
        <end position="361"/>
    </location>
</feature>
<dbReference type="EMBL" id="CAEZUK010000058">
    <property type="protein sequence ID" value="CAB4597286.1"/>
    <property type="molecule type" value="Genomic_DNA"/>
</dbReference>
<evidence type="ECO:0000259" key="7">
    <source>
        <dbReference type="Pfam" id="PF02770"/>
    </source>
</evidence>
<dbReference type="InterPro" id="IPR009075">
    <property type="entry name" value="AcylCo_DH/oxidase_C"/>
</dbReference>
<keyword evidence="5" id="KW-0560">Oxidoreductase</keyword>
<keyword evidence="4" id="KW-0274">FAD</keyword>
<dbReference type="Pfam" id="PF02771">
    <property type="entry name" value="Acyl-CoA_dh_N"/>
    <property type="match status" value="1"/>
</dbReference>